<protein>
    <submittedName>
        <fullName evidence="1">Uncharacterized protein (TIGR00661 family)</fullName>
    </submittedName>
</protein>
<comment type="caution">
    <text evidence="1">The sequence shown here is derived from an EMBL/GenBank/DDBJ whole genome shotgun (WGS) entry which is preliminary data.</text>
</comment>
<name>A0A2T0WEY4_9BACT</name>
<dbReference type="RefSeq" id="WP_106135094.1">
    <property type="nucleotide sequence ID" value="NZ_PVTR01000013.1"/>
</dbReference>
<evidence type="ECO:0000313" key="2">
    <source>
        <dbReference type="Proteomes" id="UP000238157"/>
    </source>
</evidence>
<dbReference type="AlphaFoldDB" id="A0A2T0WEY4"/>
<proteinExistence type="predicted"/>
<dbReference type="Proteomes" id="UP000238157">
    <property type="component" value="Unassembled WGS sequence"/>
</dbReference>
<gene>
    <name evidence="1" type="ORF">CLW00_11316</name>
</gene>
<accession>A0A2T0WEY4</accession>
<dbReference type="OrthoDB" id="9793805at2"/>
<organism evidence="1 2">
    <name type="scientific">Mongoliibacter ruber</name>
    <dbReference type="NCBI Taxonomy" id="1750599"/>
    <lineage>
        <taxon>Bacteria</taxon>
        <taxon>Pseudomonadati</taxon>
        <taxon>Bacteroidota</taxon>
        <taxon>Cytophagia</taxon>
        <taxon>Cytophagales</taxon>
        <taxon>Cyclobacteriaceae</taxon>
        <taxon>Mongoliibacter</taxon>
    </lineage>
</organism>
<reference evidence="1 2" key="1">
    <citation type="submission" date="2018-03" db="EMBL/GenBank/DDBJ databases">
        <title>Genomic Encyclopedia of Archaeal and Bacterial Type Strains, Phase II (KMG-II): from individual species to whole genera.</title>
        <authorList>
            <person name="Goeker M."/>
        </authorList>
    </citation>
    <scope>NUCLEOTIDE SEQUENCE [LARGE SCALE GENOMIC DNA]</scope>
    <source>
        <strain evidence="1 2">DSM 27929</strain>
    </source>
</reference>
<keyword evidence="2" id="KW-1185">Reference proteome</keyword>
<sequence length="375" mass="42715">MKFLFVIQGEGRGHMTQAIALADILLEGGHNLTAVCIGKSKRRQIPDFVYQNIKSPIHTFESPNFISDKKDKSINIGKTIIHNLRKWPIYKESLTEIDNLVTKHKPDVILNFYDILAGLYRAIYQPKCQFWTIGHQYLAGHPAFEFPRNSLFKTLIFKLNNKLTSLNADLKLALSFQPLPQTNEKTLVLPPLLRKEIRHLKVTQHDFILAYTVNPGYGEEILEFSKANPGIKVEAFWDKKGAPNHYRPLPNLVFHQLNDRLFLEKMAACRGLITTAGFESVCEAIYLGKKVMMIPVKGQFEQSCNALDAINAGAGIQALSFDIQKFDTYLKKELSQQEIQNRWADQFSGIFKNLLEEKTALTPEVNTNPHYVALN</sequence>
<dbReference type="Gene3D" id="3.40.50.2000">
    <property type="entry name" value="Glycogen Phosphorylase B"/>
    <property type="match status" value="1"/>
</dbReference>
<evidence type="ECO:0000313" key="1">
    <source>
        <dbReference type="EMBL" id="PRY85269.1"/>
    </source>
</evidence>
<dbReference type="EMBL" id="PVTR01000013">
    <property type="protein sequence ID" value="PRY85269.1"/>
    <property type="molecule type" value="Genomic_DNA"/>
</dbReference>
<dbReference type="SUPFAM" id="SSF53756">
    <property type="entry name" value="UDP-Glycosyltransferase/glycogen phosphorylase"/>
    <property type="match status" value="1"/>
</dbReference>
<dbReference type="Pfam" id="PF13528">
    <property type="entry name" value="Glyco_trans_1_3"/>
    <property type="match status" value="1"/>
</dbReference>